<dbReference type="GO" id="GO:0000160">
    <property type="term" value="P:phosphorelay signal transduction system"/>
    <property type="evidence" value="ECO:0007669"/>
    <property type="project" value="InterPro"/>
</dbReference>
<reference evidence="8 9" key="1">
    <citation type="journal article" date="2003" name="DNA Res.">
        <title>Complete genome structure of Gloeobacter violaceus PCC 7421, a cyanobacterium that lacks thylakoids.</title>
        <authorList>
            <person name="Nakamura Y."/>
            <person name="Kaneko T."/>
            <person name="Sato S."/>
            <person name="Mimuro M."/>
            <person name="Miyashita H."/>
            <person name="Tsuchiya T."/>
            <person name="Sasamoto S."/>
            <person name="Watanabe A."/>
            <person name="Kawashima K."/>
            <person name="Kishida Y."/>
            <person name="Kiyokawa C."/>
            <person name="Kohara M."/>
            <person name="Matsumoto M."/>
            <person name="Matsuno A."/>
            <person name="Nakazaki N."/>
            <person name="Shimpo S."/>
            <person name="Takeuchi C."/>
            <person name="Yamada M."/>
            <person name="Tabata S."/>
        </authorList>
    </citation>
    <scope>NUCLEOTIDE SEQUENCE [LARGE SCALE GENOMIC DNA]</scope>
    <source>
        <strain evidence="9">ATCC 29082 / PCC 7421</strain>
    </source>
</reference>
<dbReference type="STRING" id="251221.gene:10759260"/>
<dbReference type="Pfam" id="PF00072">
    <property type="entry name" value="Response_reg"/>
    <property type="match status" value="1"/>
</dbReference>
<feature type="domain" description="HTH crp-type" evidence="7">
    <location>
        <begin position="278"/>
        <end position="351"/>
    </location>
</feature>
<dbReference type="PANTHER" id="PTHR43228:SF6">
    <property type="entry name" value="RESPONSE REGULATOR RECEIVER"/>
    <property type="match status" value="1"/>
</dbReference>
<keyword evidence="2" id="KW-0238">DNA-binding</keyword>
<dbReference type="SUPFAM" id="SSF52172">
    <property type="entry name" value="CheY-like"/>
    <property type="match status" value="1"/>
</dbReference>
<dbReference type="CDD" id="cd17534">
    <property type="entry name" value="REC_DC-like"/>
    <property type="match status" value="1"/>
</dbReference>
<dbReference type="eggNOG" id="COG0664">
    <property type="taxonomic scope" value="Bacteria"/>
</dbReference>
<dbReference type="InterPro" id="IPR011006">
    <property type="entry name" value="CheY-like_superfamily"/>
</dbReference>
<dbReference type="Gene3D" id="1.10.10.10">
    <property type="entry name" value="Winged helix-like DNA-binding domain superfamily/Winged helix DNA-binding domain"/>
    <property type="match status" value="1"/>
</dbReference>
<dbReference type="KEGG" id="gvi:glr1768"/>
<evidence type="ECO:0000259" key="7">
    <source>
        <dbReference type="PROSITE" id="PS51063"/>
    </source>
</evidence>
<dbReference type="PROSITE" id="PS50110">
    <property type="entry name" value="RESPONSE_REGULATORY"/>
    <property type="match status" value="1"/>
</dbReference>
<dbReference type="InParanoid" id="Q7NJR4"/>
<evidence type="ECO:0000256" key="5">
    <source>
        <dbReference type="SAM" id="MobiDB-lite"/>
    </source>
</evidence>
<proteinExistence type="predicted"/>
<evidence type="ECO:0000313" key="8">
    <source>
        <dbReference type="EMBL" id="BAC89709.1"/>
    </source>
</evidence>
<dbReference type="EMBL" id="BA000045">
    <property type="protein sequence ID" value="BAC89709.1"/>
    <property type="molecule type" value="Genomic_DNA"/>
</dbReference>
<dbReference type="InterPro" id="IPR052048">
    <property type="entry name" value="ST_Response_Regulator"/>
</dbReference>
<dbReference type="InterPro" id="IPR001789">
    <property type="entry name" value="Sig_transdc_resp-reg_receiver"/>
</dbReference>
<feature type="domain" description="Response regulatory" evidence="6">
    <location>
        <begin position="5"/>
        <end position="120"/>
    </location>
</feature>
<dbReference type="InterPro" id="IPR036388">
    <property type="entry name" value="WH-like_DNA-bd_sf"/>
</dbReference>
<dbReference type="SUPFAM" id="SSF51206">
    <property type="entry name" value="cAMP-binding domain-like"/>
    <property type="match status" value="1"/>
</dbReference>
<dbReference type="SUPFAM" id="SSF46785">
    <property type="entry name" value="Winged helix' DNA-binding domain"/>
    <property type="match status" value="1"/>
</dbReference>
<dbReference type="SMART" id="SM00419">
    <property type="entry name" value="HTH_CRP"/>
    <property type="match status" value="1"/>
</dbReference>
<dbReference type="InterPro" id="IPR012318">
    <property type="entry name" value="HTH_CRP"/>
</dbReference>
<dbReference type="Gene3D" id="2.60.120.10">
    <property type="entry name" value="Jelly Rolls"/>
    <property type="match status" value="1"/>
</dbReference>
<dbReference type="SMART" id="SM00448">
    <property type="entry name" value="REC"/>
    <property type="match status" value="1"/>
</dbReference>
<evidence type="ECO:0000259" key="6">
    <source>
        <dbReference type="PROSITE" id="PS50110"/>
    </source>
</evidence>
<evidence type="ECO:0000256" key="3">
    <source>
        <dbReference type="ARBA" id="ARBA00023163"/>
    </source>
</evidence>
<dbReference type="Pfam" id="PF13545">
    <property type="entry name" value="HTH_Crp_2"/>
    <property type="match status" value="1"/>
</dbReference>
<dbReference type="Gene3D" id="3.40.50.2300">
    <property type="match status" value="1"/>
</dbReference>
<dbReference type="InterPro" id="IPR036390">
    <property type="entry name" value="WH_DNA-bd_sf"/>
</dbReference>
<name>Q7NJR4_GLOVI</name>
<keyword evidence="4" id="KW-0597">Phosphoprotein</keyword>
<dbReference type="OrthoDB" id="5242211at2"/>
<dbReference type="HOGENOM" id="CLU_749564_0_0_3"/>
<keyword evidence="1" id="KW-0805">Transcription regulation</keyword>
<dbReference type="RefSeq" id="WP_011141766.1">
    <property type="nucleotide sequence ID" value="NC_005125.1"/>
</dbReference>
<dbReference type="InterPro" id="IPR014710">
    <property type="entry name" value="RmlC-like_jellyroll"/>
</dbReference>
<reference evidence="8 9" key="2">
    <citation type="journal article" date="2003" name="DNA Res.">
        <title>Complete genome structure of Gloeobacter violaceus PCC 7421, a cyanobacterium that lacks thylakoids (supplement).</title>
        <authorList>
            <person name="Nakamura Y."/>
            <person name="Kaneko T."/>
            <person name="Sato S."/>
            <person name="Mimuro M."/>
            <person name="Miyashita H."/>
            <person name="Tsuchiya T."/>
            <person name="Sasamoto S."/>
            <person name="Watanabe A."/>
            <person name="Kawashima K."/>
            <person name="Kishida Y."/>
            <person name="Kiyokawa C."/>
            <person name="Kohara M."/>
            <person name="Matsumoto M."/>
            <person name="Matsuno A."/>
            <person name="Nakazaki N."/>
            <person name="Shimpo S."/>
            <person name="Takeuchi C."/>
            <person name="Yamada M."/>
            <person name="Tabata S."/>
        </authorList>
    </citation>
    <scope>NUCLEOTIDE SEQUENCE [LARGE SCALE GENOMIC DNA]</scope>
    <source>
        <strain evidence="9">ATCC 29082 / PCC 7421</strain>
    </source>
</reference>
<protein>
    <submittedName>
        <fullName evidence="8">Two-component response regulator</fullName>
    </submittedName>
</protein>
<organism evidence="8 9">
    <name type="scientific">Gloeobacter violaceus (strain ATCC 29082 / PCC 7421)</name>
    <dbReference type="NCBI Taxonomy" id="251221"/>
    <lineage>
        <taxon>Bacteria</taxon>
        <taxon>Bacillati</taxon>
        <taxon>Cyanobacteriota</taxon>
        <taxon>Cyanophyceae</taxon>
        <taxon>Gloeobacterales</taxon>
        <taxon>Gloeobacteraceae</taxon>
        <taxon>Gloeobacter</taxon>
    </lineage>
</organism>
<feature type="compositionally biased region" description="Basic and acidic residues" evidence="5">
    <location>
        <begin position="167"/>
        <end position="176"/>
    </location>
</feature>
<dbReference type="InterPro" id="IPR018490">
    <property type="entry name" value="cNMP-bd_dom_sf"/>
</dbReference>
<dbReference type="PhylomeDB" id="Q7NJR4"/>
<gene>
    <name evidence="8" type="ordered locus">glr1768</name>
</gene>
<dbReference type="GO" id="GO:0006355">
    <property type="term" value="P:regulation of DNA-templated transcription"/>
    <property type="evidence" value="ECO:0007669"/>
    <property type="project" value="InterPro"/>
</dbReference>
<keyword evidence="9" id="KW-1185">Reference proteome</keyword>
<feature type="modified residue" description="4-aspartylphosphate" evidence="4">
    <location>
        <position position="55"/>
    </location>
</feature>
<dbReference type="eggNOG" id="COG0784">
    <property type="taxonomic scope" value="Bacteria"/>
</dbReference>
<sequence>MRKLNIMVVEDERIVARDVQKILEAMGHTVLASVSSAEEAIQKIVRAQPDLVLMDIRLQGEMDGVEAAGRIRRQFGVPVIYLTAYADEETVRRAQPTEPFGFIVKPFEAVELRTVITMAMQRLKLERQLEQQGAIQAELQHYRQLHHQRIGDLTTLDGPEEGTQSPAERRPRQTFERSKEIPLEARAVWQVHSGLVKLSKLHPSGEEVLIGLAGPDRLFGPTLTSLEACRATALSRVELVRHGVQEISPATATGRLLQTQIERGIHQTEALLAIYGQRYAGDRLRGVLLLLAVEIGCPVAGGVRLEVRLTHEELATVLGVERATVTVLLGRLEKQGWLTHDSRHHLILKDRLLKTASEEGYRLPAVKDG</sequence>
<dbReference type="PANTHER" id="PTHR43228">
    <property type="entry name" value="TWO-COMPONENT RESPONSE REGULATOR"/>
    <property type="match status" value="1"/>
</dbReference>
<dbReference type="AlphaFoldDB" id="Q7NJR4"/>
<feature type="region of interest" description="Disordered" evidence="5">
    <location>
        <begin position="150"/>
        <end position="176"/>
    </location>
</feature>
<dbReference type="Proteomes" id="UP000000557">
    <property type="component" value="Chromosome"/>
</dbReference>
<accession>Q7NJR4</accession>
<dbReference type="EnsemblBacteria" id="BAC89709">
    <property type="protein sequence ID" value="BAC89709"/>
    <property type="gene ID" value="BAC89709"/>
</dbReference>
<evidence type="ECO:0000313" key="9">
    <source>
        <dbReference type="Proteomes" id="UP000000557"/>
    </source>
</evidence>
<dbReference type="PROSITE" id="PS51063">
    <property type="entry name" value="HTH_CRP_2"/>
    <property type="match status" value="1"/>
</dbReference>
<evidence type="ECO:0000256" key="2">
    <source>
        <dbReference type="ARBA" id="ARBA00023125"/>
    </source>
</evidence>
<evidence type="ECO:0000256" key="4">
    <source>
        <dbReference type="PROSITE-ProRule" id="PRU00169"/>
    </source>
</evidence>
<keyword evidence="3" id="KW-0804">Transcription</keyword>
<dbReference type="GO" id="GO:0003677">
    <property type="term" value="F:DNA binding"/>
    <property type="evidence" value="ECO:0007669"/>
    <property type="project" value="UniProtKB-KW"/>
</dbReference>
<evidence type="ECO:0000256" key="1">
    <source>
        <dbReference type="ARBA" id="ARBA00023015"/>
    </source>
</evidence>